<keyword evidence="4" id="KW-0808">Transferase</keyword>
<dbReference type="PANTHER" id="PTHR33908">
    <property type="entry name" value="MANNOSYLTRANSFERASE YKCB-RELATED"/>
    <property type="match status" value="1"/>
</dbReference>
<dbReference type="InterPro" id="IPR038731">
    <property type="entry name" value="RgtA/B/C-like"/>
</dbReference>
<feature type="transmembrane region" description="Helical" evidence="8">
    <location>
        <begin position="255"/>
        <end position="278"/>
    </location>
</feature>
<evidence type="ECO:0000256" key="2">
    <source>
        <dbReference type="ARBA" id="ARBA00022475"/>
    </source>
</evidence>
<keyword evidence="3" id="KW-0328">Glycosyltransferase</keyword>
<comment type="subcellular location">
    <subcellularLocation>
        <location evidence="1">Cell membrane</location>
        <topology evidence="1">Multi-pass membrane protein</topology>
    </subcellularLocation>
</comment>
<evidence type="ECO:0000256" key="3">
    <source>
        <dbReference type="ARBA" id="ARBA00022676"/>
    </source>
</evidence>
<evidence type="ECO:0000256" key="7">
    <source>
        <dbReference type="ARBA" id="ARBA00023136"/>
    </source>
</evidence>
<feature type="transmembrane region" description="Helical" evidence="8">
    <location>
        <begin position="217"/>
        <end position="235"/>
    </location>
</feature>
<name>A0A2N2EAA7_9BACT</name>
<reference evidence="10 11" key="1">
    <citation type="journal article" date="2017" name="ISME J.">
        <title>Potential for microbial H2 and metal transformations associated with novel bacteria and archaea in deep terrestrial subsurface sediments.</title>
        <authorList>
            <person name="Hernsdorf A.W."/>
            <person name="Amano Y."/>
            <person name="Miyakawa K."/>
            <person name="Ise K."/>
            <person name="Suzuki Y."/>
            <person name="Anantharaman K."/>
            <person name="Probst A."/>
            <person name="Burstein D."/>
            <person name="Thomas B.C."/>
            <person name="Banfield J.F."/>
        </authorList>
    </citation>
    <scope>NUCLEOTIDE SEQUENCE [LARGE SCALE GENOMIC DNA]</scope>
    <source>
        <strain evidence="10">HGW-Falkowbacteria-1</strain>
    </source>
</reference>
<feature type="transmembrane region" description="Helical" evidence="8">
    <location>
        <begin position="114"/>
        <end position="131"/>
    </location>
</feature>
<evidence type="ECO:0000256" key="1">
    <source>
        <dbReference type="ARBA" id="ARBA00004651"/>
    </source>
</evidence>
<evidence type="ECO:0000259" key="9">
    <source>
        <dbReference type="Pfam" id="PF13231"/>
    </source>
</evidence>
<evidence type="ECO:0000256" key="6">
    <source>
        <dbReference type="ARBA" id="ARBA00022989"/>
    </source>
</evidence>
<evidence type="ECO:0000313" key="10">
    <source>
        <dbReference type="EMBL" id="PKM91655.1"/>
    </source>
</evidence>
<sequence>MNTLNGFKKKKVEFLILLIIILAGLFLRIYKLNEQSYWIDEGYTLNAVTATIKNGYPILDSGEVYSRSILNTYLISGPVMLFGFNETATRITSVVFGILTVYLIFLISKKIFNNYVAILASFMTSFSYWQIAWSRQARMYSQFQFFFFLSIYLFDSLLKKFSYRKLLFLSLSTLFAILSHYFGYLLIAIYGATILWRLSEDKNLRLKIYQEIKKRKILSFGFLVLFVPIIFKISRDLFYKMLYKHNYYLVNFLDFVRSFFPVIYILAILGFILACFYYKKKQQSNKLNSSIILAISFLLPFLIIAISSDRKVYRYITFLIPILFVFCSFFIYFISERTRQTKIVFVVLSSLVVILVMNLNIRVFNFVPESHYYLEPLTPQANFKQAYQAVKNDGFNDISLIISPYPVMDKIYLGKTDYCLAMNLAGGEIKEWQKTDRDYYTNATNIFDVETLEKITKENNGYIIIDYMAIDDRLSPEMIDFINKQKLIFKDDYKFNNQIWVFEF</sequence>
<evidence type="ECO:0000256" key="8">
    <source>
        <dbReference type="SAM" id="Phobius"/>
    </source>
</evidence>
<keyword evidence="2" id="KW-1003">Cell membrane</keyword>
<proteinExistence type="predicted"/>
<dbReference type="Pfam" id="PF13231">
    <property type="entry name" value="PMT_2"/>
    <property type="match status" value="1"/>
</dbReference>
<dbReference type="Proteomes" id="UP000233517">
    <property type="component" value="Unassembled WGS sequence"/>
</dbReference>
<feature type="domain" description="Glycosyltransferase RgtA/B/C/D-like" evidence="9">
    <location>
        <begin position="68"/>
        <end position="201"/>
    </location>
</feature>
<feature type="transmembrane region" description="Helical" evidence="8">
    <location>
        <begin position="91"/>
        <end position="108"/>
    </location>
</feature>
<keyword evidence="5 8" id="KW-0812">Transmembrane</keyword>
<evidence type="ECO:0000313" key="11">
    <source>
        <dbReference type="Proteomes" id="UP000233517"/>
    </source>
</evidence>
<comment type="caution">
    <text evidence="10">The sequence shown here is derived from an EMBL/GenBank/DDBJ whole genome shotgun (WGS) entry which is preliminary data.</text>
</comment>
<evidence type="ECO:0000256" key="5">
    <source>
        <dbReference type="ARBA" id="ARBA00022692"/>
    </source>
</evidence>
<gene>
    <name evidence="10" type="ORF">CVU82_00380</name>
</gene>
<feature type="transmembrane region" description="Helical" evidence="8">
    <location>
        <begin position="290"/>
        <end position="306"/>
    </location>
</feature>
<dbReference type="GO" id="GO:0016763">
    <property type="term" value="F:pentosyltransferase activity"/>
    <property type="evidence" value="ECO:0007669"/>
    <property type="project" value="TreeGrafter"/>
</dbReference>
<feature type="transmembrane region" description="Helical" evidence="8">
    <location>
        <begin position="12"/>
        <end position="30"/>
    </location>
</feature>
<keyword evidence="7 8" id="KW-0472">Membrane</keyword>
<dbReference type="InterPro" id="IPR050297">
    <property type="entry name" value="LipidA_mod_glycosyltrf_83"/>
</dbReference>
<dbReference type="AlphaFoldDB" id="A0A2N2EAA7"/>
<feature type="transmembrane region" description="Helical" evidence="8">
    <location>
        <begin position="167"/>
        <end position="196"/>
    </location>
</feature>
<dbReference type="EMBL" id="PHAI01000001">
    <property type="protein sequence ID" value="PKM91655.1"/>
    <property type="molecule type" value="Genomic_DNA"/>
</dbReference>
<accession>A0A2N2EAA7</accession>
<feature type="transmembrane region" description="Helical" evidence="8">
    <location>
        <begin position="312"/>
        <end position="334"/>
    </location>
</feature>
<feature type="transmembrane region" description="Helical" evidence="8">
    <location>
        <begin position="343"/>
        <end position="361"/>
    </location>
</feature>
<organism evidence="10 11">
    <name type="scientific">Candidatus Falkowbacteria bacterium HGW-Falkowbacteria-1</name>
    <dbReference type="NCBI Taxonomy" id="2013768"/>
    <lineage>
        <taxon>Bacteria</taxon>
        <taxon>Candidatus Falkowiibacteriota</taxon>
    </lineage>
</organism>
<evidence type="ECO:0000256" key="4">
    <source>
        <dbReference type="ARBA" id="ARBA00022679"/>
    </source>
</evidence>
<keyword evidence="6 8" id="KW-1133">Transmembrane helix</keyword>
<dbReference type="GO" id="GO:0009103">
    <property type="term" value="P:lipopolysaccharide biosynthetic process"/>
    <property type="evidence" value="ECO:0007669"/>
    <property type="project" value="UniProtKB-ARBA"/>
</dbReference>
<dbReference type="GO" id="GO:0005886">
    <property type="term" value="C:plasma membrane"/>
    <property type="evidence" value="ECO:0007669"/>
    <property type="project" value="UniProtKB-SubCell"/>
</dbReference>
<dbReference type="PANTHER" id="PTHR33908:SF11">
    <property type="entry name" value="MEMBRANE PROTEIN"/>
    <property type="match status" value="1"/>
</dbReference>
<protein>
    <recommendedName>
        <fullName evidence="9">Glycosyltransferase RgtA/B/C/D-like domain-containing protein</fullName>
    </recommendedName>
</protein>